<evidence type="ECO:0000313" key="3">
    <source>
        <dbReference type="EMBL" id="MCI4674653.1"/>
    </source>
</evidence>
<feature type="compositionally biased region" description="Basic residues" evidence="1">
    <location>
        <begin position="195"/>
        <end position="214"/>
    </location>
</feature>
<feature type="compositionally biased region" description="Basic and acidic residues" evidence="1">
    <location>
        <begin position="183"/>
        <end position="194"/>
    </location>
</feature>
<evidence type="ECO:0000256" key="1">
    <source>
        <dbReference type="SAM" id="MobiDB-lite"/>
    </source>
</evidence>
<feature type="compositionally biased region" description="Low complexity" evidence="1">
    <location>
        <begin position="153"/>
        <end position="166"/>
    </location>
</feature>
<dbReference type="EMBL" id="JAIVFL010000001">
    <property type="protein sequence ID" value="MCI4674653.1"/>
    <property type="molecule type" value="Genomic_DNA"/>
</dbReference>
<evidence type="ECO:0000313" key="4">
    <source>
        <dbReference type="Proteomes" id="UP001139068"/>
    </source>
</evidence>
<organism evidence="3 4">
    <name type="scientific">Candidatus Mycolicibacterium alkanivorans</name>
    <dbReference type="NCBI Taxonomy" id="2954114"/>
    <lineage>
        <taxon>Bacteria</taxon>
        <taxon>Bacillati</taxon>
        <taxon>Actinomycetota</taxon>
        <taxon>Actinomycetes</taxon>
        <taxon>Mycobacteriales</taxon>
        <taxon>Mycobacteriaceae</taxon>
        <taxon>Mycolicibacterium</taxon>
    </lineage>
</organism>
<sequence length="214" mass="23142">MVHRRITAKAVALTGNEYSFCATPDQAGDLVITVSTRGDLLGRRLSLTGTTVGLAFSDSVPLRLNDFCDLGGDSAAARVLPVCEAEASTGVLVCVAPRGRQFTENELDMAAAYAAQAGLALHLATAQRRMRELDVLTDRDRIARDLHDHVISPTTASASARTSPAADWPTCRPEQTNAADGSPLRHDRAEEPGWRGRRRCPKGARRRSRRPAAW</sequence>
<accession>A0ABS9YTU7</accession>
<comment type="caution">
    <text evidence="3">The sequence shown here is derived from an EMBL/GenBank/DDBJ whole genome shotgun (WGS) entry which is preliminary data.</text>
</comment>
<dbReference type="SUPFAM" id="SSF55781">
    <property type="entry name" value="GAF domain-like"/>
    <property type="match status" value="1"/>
</dbReference>
<feature type="domain" description="GAF" evidence="2">
    <location>
        <begin position="5"/>
        <end position="121"/>
    </location>
</feature>
<dbReference type="Proteomes" id="UP001139068">
    <property type="component" value="Unassembled WGS sequence"/>
</dbReference>
<dbReference type="Gene3D" id="3.30.450.40">
    <property type="match status" value="1"/>
</dbReference>
<dbReference type="InterPro" id="IPR029016">
    <property type="entry name" value="GAF-like_dom_sf"/>
</dbReference>
<protein>
    <recommendedName>
        <fullName evidence="2">GAF domain-containing protein</fullName>
    </recommendedName>
</protein>
<dbReference type="InterPro" id="IPR003018">
    <property type="entry name" value="GAF"/>
</dbReference>
<name>A0ABS9YTU7_9MYCO</name>
<feature type="region of interest" description="Disordered" evidence="1">
    <location>
        <begin position="153"/>
        <end position="214"/>
    </location>
</feature>
<reference evidence="3" key="1">
    <citation type="journal article" date="2022" name="ISME J.">
        <title>Identification of active gaseous-alkane degraders at natural gas seeps.</title>
        <authorList>
            <person name="Farhan Ul Haque M."/>
            <person name="Hernandez M."/>
            <person name="Crombie A.T."/>
            <person name="Murrell J.C."/>
        </authorList>
    </citation>
    <scope>NUCLEOTIDE SEQUENCE</scope>
    <source>
        <strain evidence="3">ANDR5</strain>
    </source>
</reference>
<dbReference type="RefSeq" id="WP_243071062.1">
    <property type="nucleotide sequence ID" value="NZ_JAIVFL010000001.1"/>
</dbReference>
<keyword evidence="4" id="KW-1185">Reference proteome</keyword>
<gene>
    <name evidence="3" type="ORF">K9U37_06885</name>
</gene>
<evidence type="ECO:0000259" key="2">
    <source>
        <dbReference type="Pfam" id="PF01590"/>
    </source>
</evidence>
<proteinExistence type="predicted"/>
<dbReference type="Pfam" id="PF01590">
    <property type="entry name" value="GAF"/>
    <property type="match status" value="1"/>
</dbReference>